<dbReference type="SUPFAM" id="SSF52540">
    <property type="entry name" value="P-loop containing nucleoside triphosphate hydrolases"/>
    <property type="match status" value="1"/>
</dbReference>
<dbReference type="GO" id="GO:0005524">
    <property type="term" value="F:ATP binding"/>
    <property type="evidence" value="ECO:0007669"/>
    <property type="project" value="UniProtKB-KW"/>
</dbReference>
<dbReference type="OrthoDB" id="120976at2759"/>
<feature type="domain" description="NACHT" evidence="8">
    <location>
        <begin position="178"/>
        <end position="301"/>
    </location>
</feature>
<dbReference type="HOGENOM" id="CLU_009460_2_1_1"/>
<dbReference type="Gene3D" id="3.40.50.300">
    <property type="entry name" value="P-loop containing nucleotide triphosphate hydrolases"/>
    <property type="match status" value="1"/>
</dbReference>
<evidence type="ECO:0000313" key="11">
    <source>
        <dbReference type="Proteomes" id="UP000014760"/>
    </source>
</evidence>
<reference evidence="9 11" key="2">
    <citation type="journal article" date="2013" name="Nature">
        <title>Insights into bilaterian evolution from three spiralian genomes.</title>
        <authorList>
            <person name="Simakov O."/>
            <person name="Marletaz F."/>
            <person name="Cho S.J."/>
            <person name="Edsinger-Gonzales E."/>
            <person name="Havlak P."/>
            <person name="Hellsten U."/>
            <person name="Kuo D.H."/>
            <person name="Larsson T."/>
            <person name="Lv J."/>
            <person name="Arendt D."/>
            <person name="Savage R."/>
            <person name="Osoegawa K."/>
            <person name="de Jong P."/>
            <person name="Grimwood J."/>
            <person name="Chapman J.A."/>
            <person name="Shapiro H."/>
            <person name="Aerts A."/>
            <person name="Otillar R.P."/>
            <person name="Terry A.Y."/>
            <person name="Boore J.L."/>
            <person name="Grigoriev I.V."/>
            <person name="Lindberg D.R."/>
            <person name="Seaver E.C."/>
            <person name="Weisblat D.A."/>
            <person name="Putnam N.H."/>
            <person name="Rokhsar D.S."/>
        </authorList>
    </citation>
    <scope>NUCLEOTIDE SEQUENCE</scope>
    <source>
        <strain evidence="9 11">I ESC-2004</strain>
    </source>
</reference>
<keyword evidence="3" id="KW-0399">Innate immunity</keyword>
<dbReference type="PROSITE" id="PS50837">
    <property type="entry name" value="NACHT"/>
    <property type="match status" value="1"/>
</dbReference>
<dbReference type="OMA" id="IPCICWM"/>
<keyword evidence="11" id="KW-1185">Reference proteome</keyword>
<dbReference type="Pfam" id="PF00619">
    <property type="entry name" value="CARD"/>
    <property type="match status" value="1"/>
</dbReference>
<dbReference type="STRING" id="283909.R7TH12"/>
<reference evidence="11" key="1">
    <citation type="submission" date="2012-12" db="EMBL/GenBank/DDBJ databases">
        <authorList>
            <person name="Hellsten U."/>
            <person name="Grimwood J."/>
            <person name="Chapman J.A."/>
            <person name="Shapiro H."/>
            <person name="Aerts A."/>
            <person name="Otillar R.P."/>
            <person name="Terry A.Y."/>
            <person name="Boore J.L."/>
            <person name="Simakov O."/>
            <person name="Marletaz F."/>
            <person name="Cho S.-J."/>
            <person name="Edsinger-Gonzales E."/>
            <person name="Havlak P."/>
            <person name="Kuo D.-H."/>
            <person name="Larsson T."/>
            <person name="Lv J."/>
            <person name="Arendt D."/>
            <person name="Savage R."/>
            <person name="Osoegawa K."/>
            <person name="de Jong P."/>
            <person name="Lindberg D.R."/>
            <person name="Seaver E.C."/>
            <person name="Weisblat D.A."/>
            <person name="Putnam N.H."/>
            <person name="Grigoriev I.V."/>
            <person name="Rokhsar D.S."/>
        </authorList>
    </citation>
    <scope>NUCLEOTIDE SEQUENCE</scope>
    <source>
        <strain evidence="11">I ESC-2004</strain>
    </source>
</reference>
<dbReference type="EnsemblMetazoa" id="CapteT214358">
    <property type="protein sequence ID" value="CapteP214358"/>
    <property type="gene ID" value="CapteG214358"/>
</dbReference>
<dbReference type="SUPFAM" id="SSF52047">
    <property type="entry name" value="RNI-like"/>
    <property type="match status" value="1"/>
</dbReference>
<dbReference type="AlphaFoldDB" id="R7TH12"/>
<sequence length="1009" mass="114671">MEARHKRILTENLCRICDDLEPSLIFASLIEKRILTFDDKETINTKETRSARAMALVDVLFKRGPHAYHSFLNSLNPSHQQLFLHLRRLEKRTEENPSAVLTEAQIIKGQLESSYKQKLNRIYPVPWLLQHRLNLDTVFMDVPLLASGTLHSSFTTLSGEEVGSSQIFAPHELSDDPRRILIEGEPGMGKSTLCRMLALKWSMACSEDCQSTCVHSFDLLFILRASDFVNRSSIAEAICSCSFARDSMIYPGMLAEILISNCKTLIVIDAYDEADDDNHLLNELIVGRLLRNTTVLVSSRPAYLTQHLDSFDSIFVLCGFDEVQQRDYVDKIAHHMQMAPEQLETLQLKLQKELKELARNPLIITILCLLCTHLNPKLPSTRTGIYLAVHQFMLEKVAQRLNCSEDVIRESLIHPLAKLSFDAYNKDQYVLCEEDLKSVNCSTKDLLQTGYVTKEFLIGPLSTAPRLNFSHMTFQEFLAALHLASMEPRERLSWLYDASVGFNDSIIQFLFGLLSGPWLAETASVVIPRLRICSETYYHHANICAREHTLLRLVGEVDKMPSQMEDVLALNSPPSVHFTKECTDSCLLAASAIVGNRRMKLQSIYLTFDLDSAIDYTSLMCDLSLSDGVYRVDLRHCSDMTQLEECLAAMHVGRMNSSIQRLGISNPQISDTDLRPMLFGNCMTEMSLRNCCKANFTLQFIEAALNKPLSSLSITGCEMNDGCLGLLTRLLENRRLHRLSIVSRNNANIAQLLPSIAELNVLTQLSMSLVKMNEREKKSFVEILRKQSLKRLYFSHSCFSEDLCNALNHHFPKMPSLTELTIQNSDIEDRPAFGRTLSAIRHLSLHLLMLSSINLHESNVKILCKVIPKLTSLSYLFISDINFVYGESLRYPMQSPKKMMRTTRWHHHSYRLRKLLIAIKQCRKLKCLSLINVDIGDILMSELCATISALNQLEELNIGNNQLTVHSLQQLHSCLRRGSVRKLVITGIRGIENVQFLRNIQEEVPIVIY</sequence>
<gene>
    <name evidence="9" type="ORF">CAPTEDRAFT_214358</name>
</gene>
<evidence type="ECO:0000256" key="5">
    <source>
        <dbReference type="ARBA" id="ARBA00022840"/>
    </source>
</evidence>
<dbReference type="EMBL" id="KB310004">
    <property type="protein sequence ID" value="ELT92757.1"/>
    <property type="molecule type" value="Genomic_DNA"/>
</dbReference>
<evidence type="ECO:0000256" key="3">
    <source>
        <dbReference type="ARBA" id="ARBA00022588"/>
    </source>
</evidence>
<dbReference type="Pfam" id="PF05729">
    <property type="entry name" value="NACHT"/>
    <property type="match status" value="1"/>
</dbReference>
<evidence type="ECO:0000256" key="4">
    <source>
        <dbReference type="ARBA" id="ARBA00022741"/>
    </source>
</evidence>
<dbReference type="InterPro" id="IPR001315">
    <property type="entry name" value="CARD"/>
</dbReference>
<evidence type="ECO:0008006" key="12">
    <source>
        <dbReference type="Google" id="ProtNLM"/>
    </source>
</evidence>
<reference evidence="10" key="3">
    <citation type="submission" date="2015-06" db="UniProtKB">
        <authorList>
            <consortium name="EnsemblMetazoa"/>
        </authorList>
    </citation>
    <scope>IDENTIFICATION</scope>
</reference>
<accession>R7TH12</accession>
<protein>
    <recommendedName>
        <fullName evidence="12">CARD domain-containing protein</fullName>
    </recommendedName>
</protein>
<dbReference type="Gene3D" id="1.10.533.10">
    <property type="entry name" value="Death Domain, Fas"/>
    <property type="match status" value="1"/>
</dbReference>
<keyword evidence="2" id="KW-0963">Cytoplasm</keyword>
<name>R7TH12_CAPTE</name>
<dbReference type="CDD" id="cd01671">
    <property type="entry name" value="CARD"/>
    <property type="match status" value="1"/>
</dbReference>
<dbReference type="PANTHER" id="PTHR46312">
    <property type="entry name" value="NACHT DOMAIN-CONTAINING PROTEIN"/>
    <property type="match status" value="1"/>
</dbReference>
<evidence type="ECO:0000256" key="2">
    <source>
        <dbReference type="ARBA" id="ARBA00022490"/>
    </source>
</evidence>
<proteinExistence type="predicted"/>
<dbReference type="GO" id="GO:0042981">
    <property type="term" value="P:regulation of apoptotic process"/>
    <property type="evidence" value="ECO:0007669"/>
    <property type="project" value="InterPro"/>
</dbReference>
<dbReference type="InterPro" id="IPR032675">
    <property type="entry name" value="LRR_dom_sf"/>
</dbReference>
<dbReference type="Gene3D" id="3.80.10.10">
    <property type="entry name" value="Ribonuclease Inhibitor"/>
    <property type="match status" value="2"/>
</dbReference>
<evidence type="ECO:0000256" key="1">
    <source>
        <dbReference type="ARBA" id="ARBA00004496"/>
    </source>
</evidence>
<evidence type="ECO:0000313" key="9">
    <source>
        <dbReference type="EMBL" id="ELT92757.1"/>
    </source>
</evidence>
<evidence type="ECO:0000313" key="10">
    <source>
        <dbReference type="EnsemblMetazoa" id="CapteP214358"/>
    </source>
</evidence>
<dbReference type="InterPro" id="IPR011029">
    <property type="entry name" value="DEATH-like_dom_sf"/>
</dbReference>
<dbReference type="GO" id="GO:0005737">
    <property type="term" value="C:cytoplasm"/>
    <property type="evidence" value="ECO:0007669"/>
    <property type="project" value="UniProtKB-SubCell"/>
</dbReference>
<dbReference type="SMART" id="SM00114">
    <property type="entry name" value="CARD"/>
    <property type="match status" value="1"/>
</dbReference>
<organism evidence="9">
    <name type="scientific">Capitella teleta</name>
    <name type="common">Polychaete worm</name>
    <dbReference type="NCBI Taxonomy" id="283909"/>
    <lineage>
        <taxon>Eukaryota</taxon>
        <taxon>Metazoa</taxon>
        <taxon>Spiralia</taxon>
        <taxon>Lophotrochozoa</taxon>
        <taxon>Annelida</taxon>
        <taxon>Polychaeta</taxon>
        <taxon>Sedentaria</taxon>
        <taxon>Scolecida</taxon>
        <taxon>Capitellidae</taxon>
        <taxon>Capitella</taxon>
    </lineage>
</organism>
<dbReference type="PROSITE" id="PS50209">
    <property type="entry name" value="CARD"/>
    <property type="match status" value="1"/>
</dbReference>
<dbReference type="InterPro" id="IPR027417">
    <property type="entry name" value="P-loop_NTPase"/>
</dbReference>
<dbReference type="EMBL" id="AMQN01002751">
    <property type="status" value="NOT_ANNOTATED_CDS"/>
    <property type="molecule type" value="Genomic_DNA"/>
</dbReference>
<dbReference type="SUPFAM" id="SSF47986">
    <property type="entry name" value="DEATH domain"/>
    <property type="match status" value="1"/>
</dbReference>
<keyword evidence="4" id="KW-0547">Nucleotide-binding</keyword>
<keyword evidence="5" id="KW-0067">ATP-binding</keyword>
<keyword evidence="6" id="KW-0391">Immunity</keyword>
<dbReference type="Proteomes" id="UP000014760">
    <property type="component" value="Unassembled WGS sequence"/>
</dbReference>
<dbReference type="PANTHER" id="PTHR46312:SF2">
    <property type="entry name" value="NUCLEOTIDE-BINDING OLIGOMERIZATION DOMAIN-CONTAINING PROTEIN 2-LIKE"/>
    <property type="match status" value="1"/>
</dbReference>
<evidence type="ECO:0000259" key="8">
    <source>
        <dbReference type="PROSITE" id="PS50837"/>
    </source>
</evidence>
<feature type="domain" description="CARD" evidence="7">
    <location>
        <begin position="1"/>
        <end position="90"/>
    </location>
</feature>
<evidence type="ECO:0000259" key="7">
    <source>
        <dbReference type="PROSITE" id="PS50209"/>
    </source>
</evidence>
<evidence type="ECO:0000256" key="6">
    <source>
        <dbReference type="ARBA" id="ARBA00022859"/>
    </source>
</evidence>
<comment type="subcellular location">
    <subcellularLocation>
        <location evidence="1">Cytoplasm</location>
    </subcellularLocation>
</comment>
<dbReference type="InterPro" id="IPR007111">
    <property type="entry name" value="NACHT_NTPase"/>
</dbReference>
<dbReference type="GO" id="GO:0045087">
    <property type="term" value="P:innate immune response"/>
    <property type="evidence" value="ECO:0007669"/>
    <property type="project" value="UniProtKB-KW"/>
</dbReference>